<dbReference type="SUPFAM" id="SSF82185">
    <property type="entry name" value="Histone H3 K4-specific methyltransferase SET7/9 N-terminal domain"/>
    <property type="match status" value="1"/>
</dbReference>
<dbReference type="Gene3D" id="2.20.110.10">
    <property type="entry name" value="Histone H3 K4-specific methyltransferase SET7/9 N-terminal domain"/>
    <property type="match status" value="1"/>
</dbReference>
<feature type="non-terminal residue" evidence="1">
    <location>
        <position position="160"/>
    </location>
</feature>
<name>A0A382WWB4_9ZZZZ</name>
<protein>
    <submittedName>
        <fullName evidence="1">Uncharacterized protein</fullName>
    </submittedName>
</protein>
<accession>A0A382WWB4</accession>
<dbReference type="EMBL" id="UINC01162877">
    <property type="protein sequence ID" value="SVD62870.1"/>
    <property type="molecule type" value="Genomic_DNA"/>
</dbReference>
<sequence length="160" mass="18220">MIVGSVSLCKVKKNIIILLISFFVQLSFAQEVEFDDLLLRKGVFYEPFSNTPYSGSVVGRYKSGNIKEEGECINGVKSGNWTVFEDNSNNYRKIIVKEVYKEGKKQGERITYFRNCGYTKRLCAKETTSFYVNDQLHGPWISFNPNGTVSESGDYYLGTK</sequence>
<reference evidence="1" key="1">
    <citation type="submission" date="2018-05" db="EMBL/GenBank/DDBJ databases">
        <authorList>
            <person name="Lanie J.A."/>
            <person name="Ng W.-L."/>
            <person name="Kazmierczak K.M."/>
            <person name="Andrzejewski T.M."/>
            <person name="Davidsen T.M."/>
            <person name="Wayne K.J."/>
            <person name="Tettelin H."/>
            <person name="Glass J.I."/>
            <person name="Rusch D."/>
            <person name="Podicherti R."/>
            <person name="Tsui H.-C.T."/>
            <person name="Winkler M.E."/>
        </authorList>
    </citation>
    <scope>NUCLEOTIDE SEQUENCE</scope>
</reference>
<evidence type="ECO:0000313" key="1">
    <source>
        <dbReference type="EMBL" id="SVD62870.1"/>
    </source>
</evidence>
<proteinExistence type="predicted"/>
<gene>
    <name evidence="1" type="ORF">METZ01_LOCUS415724</name>
</gene>
<dbReference type="AlphaFoldDB" id="A0A382WWB4"/>
<organism evidence="1">
    <name type="scientific">marine metagenome</name>
    <dbReference type="NCBI Taxonomy" id="408172"/>
    <lineage>
        <taxon>unclassified sequences</taxon>
        <taxon>metagenomes</taxon>
        <taxon>ecological metagenomes</taxon>
    </lineage>
</organism>